<dbReference type="GeneID" id="5144246"/>
<dbReference type="AlphaFoldDB" id="Q0W642"/>
<name>Q0W642_METAR</name>
<keyword evidence="2" id="KW-1185">Reference proteome</keyword>
<dbReference type="RefSeq" id="WP_012036360.1">
    <property type="nucleotide sequence ID" value="NC_009464.1"/>
</dbReference>
<organism evidence="1 2">
    <name type="scientific">Methanocella arvoryzae (strain DSM 22066 / NBRC 105507 / MRE50)</name>
    <dbReference type="NCBI Taxonomy" id="351160"/>
    <lineage>
        <taxon>Archaea</taxon>
        <taxon>Methanobacteriati</taxon>
        <taxon>Methanobacteriota</taxon>
        <taxon>Stenosarchaea group</taxon>
        <taxon>Methanomicrobia</taxon>
        <taxon>Methanocellales</taxon>
        <taxon>Methanocellaceae</taxon>
        <taxon>Methanocella</taxon>
    </lineage>
</organism>
<reference evidence="1 2" key="1">
    <citation type="journal article" date="2006" name="Science">
        <title>Genome of rice cluster I archaea -- the key methane producers in the rice rhizosphere.</title>
        <authorList>
            <person name="Erkel C."/>
            <person name="Kube M."/>
            <person name="Reinhardt R."/>
            <person name="Liesack W."/>
        </authorList>
    </citation>
    <scope>NUCLEOTIDE SEQUENCE [LARGE SCALE GENOMIC DNA]</scope>
    <source>
        <strain evidence="2">DSM 22066 / NBRC 105507 / MRE50</strain>
    </source>
</reference>
<dbReference type="EMBL" id="AM114193">
    <property type="protein sequence ID" value="CAJ36151.1"/>
    <property type="molecule type" value="Genomic_DNA"/>
</dbReference>
<evidence type="ECO:0000313" key="1">
    <source>
        <dbReference type="EMBL" id="CAJ36151.1"/>
    </source>
</evidence>
<dbReference type="KEGG" id="rci:RCIX779"/>
<proteinExistence type="predicted"/>
<dbReference type="Proteomes" id="UP000000663">
    <property type="component" value="Chromosome"/>
</dbReference>
<accession>Q0W642</accession>
<dbReference type="STRING" id="351160.RCIX779"/>
<protein>
    <submittedName>
        <fullName evidence="1">Uncharacterized protein</fullName>
    </submittedName>
</protein>
<evidence type="ECO:0000313" key="2">
    <source>
        <dbReference type="Proteomes" id="UP000000663"/>
    </source>
</evidence>
<gene>
    <name evidence="1" type="ORF">RCIX779</name>
</gene>
<sequence>MSGKTRARGEREPTGRTKSAILLYLADNGESTFTEIREHLQERHNIKSSKDVKLHLNDLASDDRLALLEKVSHGSGLANSYRIRSGFNSLKRLHNYLNEYGMVPSLMKTKYFVEYTSSKSFDTRMRTNIVRNSLMELTEIIQDDRGYEKIKALLEAAGDDREKILAWVDRVRASDRDDSLSGSFMAIGDMMREGDIDQLGDIFTGIVRLLASEDFFALMEDLIIPPYQRDMVIAVRRYSPSALDYLLNSSRNNPLFPPNIFLAYAFSEILDAPGENFMAGRLPDIDFAPLRRYSKALPRLTSEPPIGLIARSLFISDMVQGKLAVDEVPEETLRLIFSARGN</sequence>